<organism evidence="2 3">
    <name type="scientific">Pirellula staleyi (strain ATCC 27377 / DSM 6068 / ICPB 4128)</name>
    <name type="common">Pirella staleyi</name>
    <dbReference type="NCBI Taxonomy" id="530564"/>
    <lineage>
        <taxon>Bacteria</taxon>
        <taxon>Pseudomonadati</taxon>
        <taxon>Planctomycetota</taxon>
        <taxon>Planctomycetia</taxon>
        <taxon>Pirellulales</taxon>
        <taxon>Pirellulaceae</taxon>
        <taxon>Pirellula</taxon>
    </lineage>
</organism>
<dbReference type="OrthoDB" id="9809155at2"/>
<dbReference type="EMBL" id="CP001848">
    <property type="protein sequence ID" value="ADB19141.1"/>
    <property type="molecule type" value="Genomic_DNA"/>
</dbReference>
<name>D2R656_PIRSD</name>
<evidence type="ECO:0000313" key="3">
    <source>
        <dbReference type="Proteomes" id="UP000001887"/>
    </source>
</evidence>
<accession>D2R656</accession>
<keyword evidence="3" id="KW-1185">Reference proteome</keyword>
<protein>
    <submittedName>
        <fullName evidence="2">Plasmid stabilization system</fullName>
    </submittedName>
</protein>
<dbReference type="Gene3D" id="3.30.2310.20">
    <property type="entry name" value="RelE-like"/>
    <property type="match status" value="1"/>
</dbReference>
<evidence type="ECO:0000313" key="2">
    <source>
        <dbReference type="EMBL" id="ADB19141.1"/>
    </source>
</evidence>
<dbReference type="AlphaFoldDB" id="D2R656"/>
<dbReference type="HOGENOM" id="CLU_147162_7_0_0"/>
<keyword evidence="1" id="KW-1277">Toxin-antitoxin system</keyword>
<dbReference type="KEGG" id="psl:Psta_4499"/>
<sequence>MGKVLRYHPFFEEDVVQAAKWYDDRNPVLGADFVALVRLAIQQLMADPLRRSKSEFGFYYWPLKRFPYVVFYDITPTDILILGVMHTSQDSRHWIERRR</sequence>
<dbReference type="Proteomes" id="UP000001887">
    <property type="component" value="Chromosome"/>
</dbReference>
<gene>
    <name evidence="2" type="ordered locus">Psta_4499</name>
</gene>
<evidence type="ECO:0000256" key="1">
    <source>
        <dbReference type="ARBA" id="ARBA00022649"/>
    </source>
</evidence>
<dbReference type="eggNOG" id="COG3668">
    <property type="taxonomic scope" value="Bacteria"/>
</dbReference>
<dbReference type="Pfam" id="PF05016">
    <property type="entry name" value="ParE_toxin"/>
    <property type="match status" value="1"/>
</dbReference>
<dbReference type="InterPro" id="IPR035093">
    <property type="entry name" value="RelE/ParE_toxin_dom_sf"/>
</dbReference>
<proteinExistence type="predicted"/>
<dbReference type="InterPro" id="IPR007712">
    <property type="entry name" value="RelE/ParE_toxin"/>
</dbReference>
<dbReference type="STRING" id="530564.Psta_4499"/>
<reference evidence="2 3" key="1">
    <citation type="journal article" date="2009" name="Stand. Genomic Sci.">
        <title>Complete genome sequence of Pirellula staleyi type strain (ATCC 27377).</title>
        <authorList>
            <person name="Clum A."/>
            <person name="Tindall B.J."/>
            <person name="Sikorski J."/>
            <person name="Ivanova N."/>
            <person name="Mavrommatis K."/>
            <person name="Lucas S."/>
            <person name="Glavina del Rio T."/>
            <person name="Nolan M."/>
            <person name="Chen F."/>
            <person name="Tice H."/>
            <person name="Pitluck S."/>
            <person name="Cheng J.F."/>
            <person name="Chertkov O."/>
            <person name="Brettin T."/>
            <person name="Han C."/>
            <person name="Detter J.C."/>
            <person name="Kuske C."/>
            <person name="Bruce D."/>
            <person name="Goodwin L."/>
            <person name="Ovchinikova G."/>
            <person name="Pati A."/>
            <person name="Mikhailova N."/>
            <person name="Chen A."/>
            <person name="Palaniappan K."/>
            <person name="Land M."/>
            <person name="Hauser L."/>
            <person name="Chang Y.J."/>
            <person name="Jeffries C.D."/>
            <person name="Chain P."/>
            <person name="Rohde M."/>
            <person name="Goker M."/>
            <person name="Bristow J."/>
            <person name="Eisen J.A."/>
            <person name="Markowitz V."/>
            <person name="Hugenholtz P."/>
            <person name="Kyrpides N.C."/>
            <person name="Klenk H.P."/>
            <person name="Lapidus A."/>
        </authorList>
    </citation>
    <scope>NUCLEOTIDE SEQUENCE [LARGE SCALE GENOMIC DNA]</scope>
    <source>
        <strain evidence="3">ATCC 27377 / DSM 6068 / ICPB 4128</strain>
    </source>
</reference>